<keyword evidence="3" id="KW-1185">Reference proteome</keyword>
<keyword evidence="1" id="KW-0732">Signal</keyword>
<gene>
    <name evidence="2" type="ORF">JCM31826_03510</name>
</gene>
<dbReference type="InterPro" id="IPR038695">
    <property type="entry name" value="Saro_0823-like_sf"/>
</dbReference>
<dbReference type="Proteomes" id="UP000286715">
    <property type="component" value="Unassembled WGS sequence"/>
</dbReference>
<dbReference type="InterPro" id="IPR003795">
    <property type="entry name" value="DUF192"/>
</dbReference>
<accession>A0A401XIM7</accession>
<evidence type="ECO:0008006" key="4">
    <source>
        <dbReference type="Google" id="ProtNLM"/>
    </source>
</evidence>
<reference evidence="2 3" key="1">
    <citation type="submission" date="2018-11" db="EMBL/GenBank/DDBJ databases">
        <title>Schleiferia aggregans sp. nov., a moderately thermophilic heterotrophic bacterium isolated from microbial mats at a terrestrial hot spring.</title>
        <authorList>
            <person name="Iino T."/>
            <person name="Ohkuma M."/>
            <person name="Haruta S."/>
        </authorList>
    </citation>
    <scope>NUCLEOTIDE SEQUENCE [LARGE SCALE GENOMIC DNA]</scope>
    <source>
        <strain evidence="2 3">LA</strain>
    </source>
</reference>
<dbReference type="Pfam" id="PF02643">
    <property type="entry name" value="DUF192"/>
    <property type="match status" value="1"/>
</dbReference>
<dbReference type="PANTHER" id="PTHR37953:SF1">
    <property type="entry name" value="UPF0127 PROTEIN MJ1496"/>
    <property type="match status" value="1"/>
</dbReference>
<dbReference type="AlphaFoldDB" id="A0A401XIM7"/>
<dbReference type="RefSeq" id="WP_124396935.1">
    <property type="nucleotide sequence ID" value="NZ_BHZE01000002.1"/>
</dbReference>
<organism evidence="2 3">
    <name type="scientific">Thermaurantimonas aggregans</name>
    <dbReference type="NCBI Taxonomy" id="2173829"/>
    <lineage>
        <taxon>Bacteria</taxon>
        <taxon>Pseudomonadati</taxon>
        <taxon>Bacteroidota</taxon>
        <taxon>Flavobacteriia</taxon>
        <taxon>Flavobacteriales</taxon>
        <taxon>Schleiferiaceae</taxon>
        <taxon>Thermaurantimonas</taxon>
    </lineage>
</organism>
<protein>
    <recommendedName>
        <fullName evidence="4">DUF192 domain-containing protein</fullName>
    </recommendedName>
</protein>
<dbReference type="EMBL" id="BHZE01000002">
    <property type="protein sequence ID" value="GCD76869.1"/>
    <property type="molecule type" value="Genomic_DNA"/>
</dbReference>
<dbReference type="PANTHER" id="PTHR37953">
    <property type="entry name" value="UPF0127 PROTEIN MJ1496"/>
    <property type="match status" value="1"/>
</dbReference>
<evidence type="ECO:0000313" key="2">
    <source>
        <dbReference type="EMBL" id="GCD76869.1"/>
    </source>
</evidence>
<dbReference type="PROSITE" id="PS51257">
    <property type="entry name" value="PROKAR_LIPOPROTEIN"/>
    <property type="match status" value="1"/>
</dbReference>
<evidence type="ECO:0000313" key="3">
    <source>
        <dbReference type="Proteomes" id="UP000286715"/>
    </source>
</evidence>
<feature type="chain" id="PRO_5019218795" description="DUF192 domain-containing protein" evidence="1">
    <location>
        <begin position="23"/>
        <end position="168"/>
    </location>
</feature>
<name>A0A401XIM7_9FLAO</name>
<proteinExistence type="predicted"/>
<comment type="caution">
    <text evidence="2">The sequence shown here is derived from an EMBL/GenBank/DDBJ whole genome shotgun (WGS) entry which is preliminary data.</text>
</comment>
<feature type="signal peptide" evidence="1">
    <location>
        <begin position="1"/>
        <end position="22"/>
    </location>
</feature>
<dbReference type="OrthoDB" id="5526466at2"/>
<evidence type="ECO:0000256" key="1">
    <source>
        <dbReference type="SAM" id="SignalP"/>
    </source>
</evidence>
<sequence>MVYRLIAIAVLLAALATSCTCDNDTKTVDSMSTSYEPKFREDGQLWFLDESGVDTNLRITIEVAMTDEEIQYGMMYRKSMDEMNGMLFLMKNERPQSFWMKNTYIPLDIIYINSQLRIVSIQKNAEPLSETSLPSFEPALYVLEVNGGFCDRHNVKVGDKVYFEHRRQ</sequence>
<dbReference type="Gene3D" id="2.60.120.1140">
    <property type="entry name" value="Protein of unknown function DUF192"/>
    <property type="match status" value="1"/>
</dbReference>